<evidence type="ECO:0000313" key="2">
    <source>
        <dbReference type="Proteomes" id="UP000593572"/>
    </source>
</evidence>
<sequence length="32" mass="3484">MKGPCVIYCGLIQMIDAVGVSRHVALDILLVR</sequence>
<name>A0A7J8LFU0_9ROSI</name>
<gene>
    <name evidence="1" type="ORF">Golob_022194</name>
</gene>
<accession>A0A7J8LFU0</accession>
<dbReference type="AlphaFoldDB" id="A0A7J8LFU0"/>
<reference evidence="1 2" key="1">
    <citation type="journal article" date="2019" name="Genome Biol. Evol.">
        <title>Insights into the evolution of the New World diploid cottons (Gossypium, subgenus Houzingenia) based on genome sequencing.</title>
        <authorList>
            <person name="Grover C.E."/>
            <person name="Arick M.A. 2nd"/>
            <person name="Thrash A."/>
            <person name="Conover J.L."/>
            <person name="Sanders W.S."/>
            <person name="Peterson D.G."/>
            <person name="Frelichowski J.E."/>
            <person name="Scheffler J.A."/>
            <person name="Scheffler B.E."/>
            <person name="Wendel J.F."/>
        </authorList>
    </citation>
    <scope>NUCLEOTIDE SEQUENCE [LARGE SCALE GENOMIC DNA]</scope>
    <source>
        <strain evidence="1">157</strain>
        <tissue evidence="1">Leaf</tissue>
    </source>
</reference>
<proteinExistence type="predicted"/>
<keyword evidence="2" id="KW-1185">Reference proteome</keyword>
<evidence type="ECO:0000313" key="1">
    <source>
        <dbReference type="EMBL" id="MBA0551304.1"/>
    </source>
</evidence>
<dbReference type="Proteomes" id="UP000593572">
    <property type="component" value="Unassembled WGS sequence"/>
</dbReference>
<comment type="caution">
    <text evidence="1">The sequence shown here is derived from an EMBL/GenBank/DDBJ whole genome shotgun (WGS) entry which is preliminary data.</text>
</comment>
<organism evidence="1 2">
    <name type="scientific">Gossypium lobatum</name>
    <dbReference type="NCBI Taxonomy" id="34289"/>
    <lineage>
        <taxon>Eukaryota</taxon>
        <taxon>Viridiplantae</taxon>
        <taxon>Streptophyta</taxon>
        <taxon>Embryophyta</taxon>
        <taxon>Tracheophyta</taxon>
        <taxon>Spermatophyta</taxon>
        <taxon>Magnoliopsida</taxon>
        <taxon>eudicotyledons</taxon>
        <taxon>Gunneridae</taxon>
        <taxon>Pentapetalae</taxon>
        <taxon>rosids</taxon>
        <taxon>malvids</taxon>
        <taxon>Malvales</taxon>
        <taxon>Malvaceae</taxon>
        <taxon>Malvoideae</taxon>
        <taxon>Gossypium</taxon>
    </lineage>
</organism>
<dbReference type="EMBL" id="JABEZX010000002">
    <property type="protein sequence ID" value="MBA0551304.1"/>
    <property type="molecule type" value="Genomic_DNA"/>
</dbReference>
<protein>
    <submittedName>
        <fullName evidence="1">Uncharacterized protein</fullName>
    </submittedName>
</protein>